<proteinExistence type="predicted"/>
<feature type="signal peptide" evidence="1">
    <location>
        <begin position="1"/>
        <end position="25"/>
    </location>
</feature>
<name>A0A8T2WWE1_POPDE</name>
<dbReference type="Proteomes" id="UP000807159">
    <property type="component" value="Chromosome 16"/>
</dbReference>
<feature type="chain" id="PRO_5035934856" evidence="1">
    <location>
        <begin position="26"/>
        <end position="136"/>
    </location>
</feature>
<keyword evidence="3" id="KW-1185">Reference proteome</keyword>
<sequence>MELKSSISTVVLLFLLLVTPHISRGGSEVADSEVYEIDYRGPETHSSVMPPPGHFHGRPWIHQDTVKTSHKPQGFRGGNNGEQGNNIEDVTRVTIYGTCPFLQIDDRLKKFMDERELCGGSVSFVSSYYTLVPSIS</sequence>
<dbReference type="AlphaFoldDB" id="A0A8T2WWE1"/>
<dbReference type="EMBL" id="JACEGQ020000016">
    <property type="protein sequence ID" value="KAH8485236.1"/>
    <property type="molecule type" value="Genomic_DNA"/>
</dbReference>
<evidence type="ECO:0000313" key="2">
    <source>
        <dbReference type="EMBL" id="KAH8485236.1"/>
    </source>
</evidence>
<gene>
    <name evidence="2" type="ORF">H0E87_026870</name>
</gene>
<comment type="caution">
    <text evidence="2">The sequence shown here is derived from an EMBL/GenBank/DDBJ whole genome shotgun (WGS) entry which is preliminary data.</text>
</comment>
<reference evidence="2" key="1">
    <citation type="journal article" date="2021" name="J. Hered.">
        <title>Genome Assembly of Salicaceae Populus deltoides (Eastern Cottonwood) I-69 Based on Nanopore Sequencing and Hi-C Technologies.</title>
        <authorList>
            <person name="Bai S."/>
            <person name="Wu H."/>
            <person name="Zhang J."/>
            <person name="Pan Z."/>
            <person name="Zhao W."/>
            <person name="Li Z."/>
            <person name="Tong C."/>
        </authorList>
    </citation>
    <scope>NUCLEOTIDE SEQUENCE</scope>
    <source>
        <tissue evidence="2">Leaf</tissue>
    </source>
</reference>
<evidence type="ECO:0000256" key="1">
    <source>
        <dbReference type="SAM" id="SignalP"/>
    </source>
</evidence>
<protein>
    <submittedName>
        <fullName evidence="2">Uncharacterized protein</fullName>
    </submittedName>
</protein>
<organism evidence="2 3">
    <name type="scientific">Populus deltoides</name>
    <name type="common">Eastern poplar</name>
    <name type="synonym">Eastern cottonwood</name>
    <dbReference type="NCBI Taxonomy" id="3696"/>
    <lineage>
        <taxon>Eukaryota</taxon>
        <taxon>Viridiplantae</taxon>
        <taxon>Streptophyta</taxon>
        <taxon>Embryophyta</taxon>
        <taxon>Tracheophyta</taxon>
        <taxon>Spermatophyta</taxon>
        <taxon>Magnoliopsida</taxon>
        <taxon>eudicotyledons</taxon>
        <taxon>Gunneridae</taxon>
        <taxon>Pentapetalae</taxon>
        <taxon>rosids</taxon>
        <taxon>fabids</taxon>
        <taxon>Malpighiales</taxon>
        <taxon>Salicaceae</taxon>
        <taxon>Saliceae</taxon>
        <taxon>Populus</taxon>
    </lineage>
</organism>
<evidence type="ECO:0000313" key="3">
    <source>
        <dbReference type="Proteomes" id="UP000807159"/>
    </source>
</evidence>
<accession>A0A8T2WWE1</accession>
<keyword evidence="1" id="KW-0732">Signal</keyword>